<feature type="compositionally biased region" description="Basic and acidic residues" evidence="1">
    <location>
        <begin position="40"/>
        <end position="58"/>
    </location>
</feature>
<evidence type="ECO:0000313" key="4">
    <source>
        <dbReference type="Proteomes" id="UP001287356"/>
    </source>
</evidence>
<sequence>MKPSAILLAMLPAALAMPFADSAAAGDSAVAARDGPSKGGDWKPDPPKDGGWKPDPPHKGYGKYGKYGKYSTYGTYPKLPSYGKYGSYGHYKRAAAVEAAVRDLLAGYDGAAVEEEQEE</sequence>
<evidence type="ECO:0000313" key="3">
    <source>
        <dbReference type="EMBL" id="KAK3376452.1"/>
    </source>
</evidence>
<dbReference type="AlphaFoldDB" id="A0AAE0NA51"/>
<feature type="chain" id="PRO_5042018769" evidence="2">
    <location>
        <begin position="17"/>
        <end position="119"/>
    </location>
</feature>
<comment type="caution">
    <text evidence="3">The sequence shown here is derived from an EMBL/GenBank/DDBJ whole genome shotgun (WGS) entry which is preliminary data.</text>
</comment>
<keyword evidence="2" id="KW-0732">Signal</keyword>
<keyword evidence="4" id="KW-1185">Reference proteome</keyword>
<name>A0AAE0NA51_9PEZI</name>
<reference evidence="3" key="1">
    <citation type="journal article" date="2023" name="Mol. Phylogenet. Evol.">
        <title>Genome-scale phylogeny and comparative genomics of the fungal order Sordariales.</title>
        <authorList>
            <person name="Hensen N."/>
            <person name="Bonometti L."/>
            <person name="Westerberg I."/>
            <person name="Brannstrom I.O."/>
            <person name="Guillou S."/>
            <person name="Cros-Aarteil S."/>
            <person name="Calhoun S."/>
            <person name="Haridas S."/>
            <person name="Kuo A."/>
            <person name="Mondo S."/>
            <person name="Pangilinan J."/>
            <person name="Riley R."/>
            <person name="LaButti K."/>
            <person name="Andreopoulos B."/>
            <person name="Lipzen A."/>
            <person name="Chen C."/>
            <person name="Yan M."/>
            <person name="Daum C."/>
            <person name="Ng V."/>
            <person name="Clum A."/>
            <person name="Steindorff A."/>
            <person name="Ohm R.A."/>
            <person name="Martin F."/>
            <person name="Silar P."/>
            <person name="Natvig D.O."/>
            <person name="Lalanne C."/>
            <person name="Gautier V."/>
            <person name="Ament-Velasquez S.L."/>
            <person name="Kruys A."/>
            <person name="Hutchinson M.I."/>
            <person name="Powell A.J."/>
            <person name="Barry K."/>
            <person name="Miller A.N."/>
            <person name="Grigoriev I.V."/>
            <person name="Debuchy R."/>
            <person name="Gladieux P."/>
            <person name="Hiltunen Thoren M."/>
            <person name="Johannesson H."/>
        </authorList>
    </citation>
    <scope>NUCLEOTIDE SEQUENCE</scope>
    <source>
        <strain evidence="3">CBS 958.72</strain>
    </source>
</reference>
<feature type="signal peptide" evidence="2">
    <location>
        <begin position="1"/>
        <end position="16"/>
    </location>
</feature>
<dbReference type="Proteomes" id="UP001287356">
    <property type="component" value="Unassembled WGS sequence"/>
</dbReference>
<protein>
    <submittedName>
        <fullName evidence="3">Uncharacterized protein</fullName>
    </submittedName>
</protein>
<accession>A0AAE0NA51</accession>
<evidence type="ECO:0000256" key="2">
    <source>
        <dbReference type="SAM" id="SignalP"/>
    </source>
</evidence>
<proteinExistence type="predicted"/>
<feature type="region of interest" description="Disordered" evidence="1">
    <location>
        <begin position="28"/>
        <end position="65"/>
    </location>
</feature>
<reference evidence="3" key="2">
    <citation type="submission" date="2023-06" db="EMBL/GenBank/DDBJ databases">
        <authorList>
            <consortium name="Lawrence Berkeley National Laboratory"/>
            <person name="Haridas S."/>
            <person name="Hensen N."/>
            <person name="Bonometti L."/>
            <person name="Westerberg I."/>
            <person name="Brannstrom I.O."/>
            <person name="Guillou S."/>
            <person name="Cros-Aarteil S."/>
            <person name="Calhoun S."/>
            <person name="Kuo A."/>
            <person name="Mondo S."/>
            <person name="Pangilinan J."/>
            <person name="Riley R."/>
            <person name="Labutti K."/>
            <person name="Andreopoulos B."/>
            <person name="Lipzen A."/>
            <person name="Chen C."/>
            <person name="Yanf M."/>
            <person name="Daum C."/>
            <person name="Ng V."/>
            <person name="Clum A."/>
            <person name="Steindorff A."/>
            <person name="Ohm R."/>
            <person name="Martin F."/>
            <person name="Silar P."/>
            <person name="Natvig D."/>
            <person name="Lalanne C."/>
            <person name="Gautier V."/>
            <person name="Ament-Velasquez S.L."/>
            <person name="Kruys A."/>
            <person name="Hutchinson M.I."/>
            <person name="Powell A.J."/>
            <person name="Barry K."/>
            <person name="Miller A.N."/>
            <person name="Grigoriev I.V."/>
            <person name="Debuchy R."/>
            <person name="Gladieux P."/>
            <person name="Thoren M.H."/>
            <person name="Johannesson H."/>
        </authorList>
    </citation>
    <scope>NUCLEOTIDE SEQUENCE</scope>
    <source>
        <strain evidence="3">CBS 958.72</strain>
    </source>
</reference>
<gene>
    <name evidence="3" type="ORF">B0T24DRAFT_618718</name>
</gene>
<evidence type="ECO:0000256" key="1">
    <source>
        <dbReference type="SAM" id="MobiDB-lite"/>
    </source>
</evidence>
<organism evidence="3 4">
    <name type="scientific">Lasiosphaeria ovina</name>
    <dbReference type="NCBI Taxonomy" id="92902"/>
    <lineage>
        <taxon>Eukaryota</taxon>
        <taxon>Fungi</taxon>
        <taxon>Dikarya</taxon>
        <taxon>Ascomycota</taxon>
        <taxon>Pezizomycotina</taxon>
        <taxon>Sordariomycetes</taxon>
        <taxon>Sordariomycetidae</taxon>
        <taxon>Sordariales</taxon>
        <taxon>Lasiosphaeriaceae</taxon>
        <taxon>Lasiosphaeria</taxon>
    </lineage>
</organism>
<dbReference type="EMBL" id="JAULSN010000003">
    <property type="protein sequence ID" value="KAK3376452.1"/>
    <property type="molecule type" value="Genomic_DNA"/>
</dbReference>